<dbReference type="EMBL" id="CQEH01000004">
    <property type="protein sequence ID" value="CNK77536.1"/>
    <property type="molecule type" value="Genomic_DNA"/>
</dbReference>
<keyword evidence="9" id="KW-1185">Reference proteome</keyword>
<dbReference type="CDD" id="cd08586">
    <property type="entry name" value="PI-PLCc_BcPLC_like"/>
    <property type="match status" value="1"/>
</dbReference>
<dbReference type="OrthoDB" id="7191982at2"/>
<evidence type="ECO:0000256" key="3">
    <source>
        <dbReference type="ARBA" id="ARBA00019758"/>
    </source>
</evidence>
<evidence type="ECO:0000313" key="10">
    <source>
        <dbReference type="Proteomes" id="UP000041595"/>
    </source>
</evidence>
<feature type="domain" description="Phosphatidylinositol-specific phospholipase C X" evidence="6">
    <location>
        <begin position="10"/>
        <end position="155"/>
    </location>
</feature>
<evidence type="ECO:0000259" key="6">
    <source>
        <dbReference type="SMART" id="SM00148"/>
    </source>
</evidence>
<dbReference type="PANTHER" id="PTHR13593:SF113">
    <property type="entry name" value="SI:DKEY-266F7.9"/>
    <property type="match status" value="1"/>
</dbReference>
<keyword evidence="7" id="KW-0456">Lyase</keyword>
<accession>A0A0T9T5Q7</accession>
<evidence type="ECO:0000256" key="2">
    <source>
        <dbReference type="ARBA" id="ARBA00012581"/>
    </source>
</evidence>
<dbReference type="STRING" id="1453495.AT01_349"/>
<name>A0A0T9T5Q7_YERAL</name>
<dbReference type="EMBL" id="CQEJ01000003">
    <property type="protein sequence ID" value="CNK63369.1"/>
    <property type="molecule type" value="Genomic_DNA"/>
</dbReference>
<organism evidence="7 10">
    <name type="scientific">Yersinia aldovae</name>
    <dbReference type="NCBI Taxonomy" id="29483"/>
    <lineage>
        <taxon>Bacteria</taxon>
        <taxon>Pseudomonadati</taxon>
        <taxon>Pseudomonadota</taxon>
        <taxon>Gammaproteobacteria</taxon>
        <taxon>Enterobacterales</taxon>
        <taxon>Yersiniaceae</taxon>
        <taxon>Yersinia</taxon>
    </lineage>
</organism>
<sequence length="285" mass="32642">MDMRNWISRIDGNKALSEISIPGTHDSASFRTDVFGGMFTQTQSWNIKEQLDNGIRFLDARCRLIDNVFTLHHGPVFLKQQFGDVLNTCLDFLKRHPGEFIILSVKQEHTTENSTKDFAAVMYDNYIKPHKDMFYLINGIPIIDAIRGKIVLLRRYGGAKIGINALPWKNDTSFTVKNSSFNIYVQDHYDGYTDLNLRFKRKFVESLLKSAKDKLSLSLYINFISVSGILTPYSGAKGHFLIDGMNIWFCKQYREKQKMGIIVADFVDIEDGAIIKTIVNSNNFI</sequence>
<dbReference type="InterPro" id="IPR017946">
    <property type="entry name" value="PLC-like_Pdiesterase_TIM-brl"/>
</dbReference>
<dbReference type="GO" id="GO:0006629">
    <property type="term" value="P:lipid metabolic process"/>
    <property type="evidence" value="ECO:0007669"/>
    <property type="project" value="InterPro"/>
</dbReference>
<evidence type="ECO:0000256" key="1">
    <source>
        <dbReference type="ARBA" id="ARBA00001316"/>
    </source>
</evidence>
<dbReference type="SMART" id="SM00148">
    <property type="entry name" value="PLCXc"/>
    <property type="match status" value="1"/>
</dbReference>
<reference evidence="7 10" key="1">
    <citation type="submission" date="2015-03" db="EMBL/GenBank/DDBJ databases">
        <authorList>
            <person name="Murphy D."/>
        </authorList>
    </citation>
    <scope>NUCLEOTIDE SEQUENCE [LARGE SCALE GENOMIC DNA]</scope>
    <source>
        <strain evidence="7 10">IP06005</strain>
    </source>
</reference>
<evidence type="ECO:0000256" key="5">
    <source>
        <dbReference type="ARBA" id="ARBA00030782"/>
    </source>
</evidence>
<comment type="catalytic activity">
    <reaction evidence="1">
        <text>a 1,2-diacyl-sn-glycero-3-phospho-(1D-myo-inositol) = 1D-myo-inositol 1,2-cyclic phosphate + a 1,2-diacyl-sn-glycerol</text>
        <dbReference type="Rhea" id="RHEA:17093"/>
        <dbReference type="ChEBI" id="CHEBI:17815"/>
        <dbReference type="ChEBI" id="CHEBI:57880"/>
        <dbReference type="ChEBI" id="CHEBI:58484"/>
        <dbReference type="EC" id="4.6.1.13"/>
    </reaction>
</comment>
<evidence type="ECO:0000313" key="8">
    <source>
        <dbReference type="EMBL" id="CNK77536.1"/>
    </source>
</evidence>
<dbReference type="PROSITE" id="PS50007">
    <property type="entry name" value="PIPLC_X_DOMAIN"/>
    <property type="match status" value="1"/>
</dbReference>
<dbReference type="InterPro" id="IPR000909">
    <property type="entry name" value="PLipase_C_PInositol-sp_X_dom"/>
</dbReference>
<dbReference type="PANTHER" id="PTHR13593">
    <property type="match status" value="1"/>
</dbReference>
<dbReference type="Proteomes" id="UP000041595">
    <property type="component" value="Unassembled WGS sequence"/>
</dbReference>
<evidence type="ECO:0000313" key="9">
    <source>
        <dbReference type="Proteomes" id="UP000038647"/>
    </source>
</evidence>
<proteinExistence type="predicted"/>
<dbReference type="eggNOG" id="COG0823">
    <property type="taxonomic scope" value="Bacteria"/>
</dbReference>
<dbReference type="Pfam" id="PF00388">
    <property type="entry name" value="PI-PLC-X"/>
    <property type="match status" value="1"/>
</dbReference>
<dbReference type="Proteomes" id="UP000038647">
    <property type="component" value="Unassembled WGS sequence"/>
</dbReference>
<dbReference type="AlphaFoldDB" id="A0A0T9T5Q7"/>
<dbReference type="SUPFAM" id="SSF51695">
    <property type="entry name" value="PLC-like phosphodiesterases"/>
    <property type="match status" value="1"/>
</dbReference>
<gene>
    <name evidence="7" type="primary">plc</name>
    <name evidence="7" type="ORF">ERS137965_00626</name>
    <name evidence="8" type="ORF">ERS137966_01228</name>
</gene>
<dbReference type="InterPro" id="IPR051057">
    <property type="entry name" value="PI-PLC_domain"/>
</dbReference>
<evidence type="ECO:0000256" key="4">
    <source>
        <dbReference type="ARBA" id="ARBA00030474"/>
    </source>
</evidence>
<dbReference type="Gene3D" id="3.20.20.190">
    <property type="entry name" value="Phosphatidylinositol (PI) phosphodiesterase"/>
    <property type="match status" value="1"/>
</dbReference>
<dbReference type="GO" id="GO:0008081">
    <property type="term" value="F:phosphoric diester hydrolase activity"/>
    <property type="evidence" value="ECO:0007669"/>
    <property type="project" value="InterPro"/>
</dbReference>
<evidence type="ECO:0000313" key="7">
    <source>
        <dbReference type="EMBL" id="CNK63369.1"/>
    </source>
</evidence>
<dbReference type="GeneID" id="45569603"/>
<protein>
    <recommendedName>
        <fullName evidence="3">1-phosphatidylinositol phosphodiesterase</fullName>
        <ecNumber evidence="2">4.6.1.13</ecNumber>
    </recommendedName>
    <alternativeName>
        <fullName evidence="4">Phosphatidylinositol diacylglycerol-lyase</fullName>
    </alternativeName>
    <alternativeName>
        <fullName evidence="5">Phosphatidylinositol-specific phospholipase C</fullName>
    </alternativeName>
</protein>
<dbReference type="GO" id="GO:0004436">
    <property type="term" value="F:phosphatidylinositol diacylglycerol-lyase activity"/>
    <property type="evidence" value="ECO:0007669"/>
    <property type="project" value="UniProtKB-EC"/>
</dbReference>
<dbReference type="EC" id="4.6.1.13" evidence="2"/>
<dbReference type="RefSeq" id="WP_042545824.1">
    <property type="nucleotide sequence ID" value="NZ_CABHPY010000185.1"/>
</dbReference>
<reference evidence="8 9" key="2">
    <citation type="submission" date="2015-03" db="EMBL/GenBank/DDBJ databases">
        <authorList>
            <consortium name="Pathogen Informatics"/>
            <person name="Murphy D."/>
        </authorList>
    </citation>
    <scope>NUCLEOTIDE SEQUENCE [LARGE SCALE GENOMIC DNA]</scope>
    <source>
        <strain evidence="8 9">IP08791</strain>
    </source>
</reference>